<dbReference type="Proteomes" id="UP001589795">
    <property type="component" value="Unassembled WGS sequence"/>
</dbReference>
<organism evidence="1 2">
    <name type="scientific">Paracoccus rhizosphaerae</name>
    <dbReference type="NCBI Taxonomy" id="1133347"/>
    <lineage>
        <taxon>Bacteria</taxon>
        <taxon>Pseudomonadati</taxon>
        <taxon>Pseudomonadota</taxon>
        <taxon>Alphaproteobacteria</taxon>
        <taxon>Rhodobacterales</taxon>
        <taxon>Paracoccaceae</taxon>
        <taxon>Paracoccus</taxon>
    </lineage>
</organism>
<dbReference type="Gene3D" id="4.10.410.40">
    <property type="match status" value="1"/>
</dbReference>
<gene>
    <name evidence="1" type="ORF">ACFFIZ_00580</name>
</gene>
<dbReference type="EMBL" id="JBHLWQ010000006">
    <property type="protein sequence ID" value="MFC0198882.1"/>
    <property type="molecule type" value="Genomic_DNA"/>
</dbReference>
<dbReference type="RefSeq" id="WP_265508340.1">
    <property type="nucleotide sequence ID" value="NZ_JAOTBE010000071.1"/>
</dbReference>
<sequence>MLFPVAGSKLFIADEEVPSHMPPASVPDAAWVEVGEAEALGVLGGRYELEEAHYMSDAPDGGYMAVKGVHRPETMQVILGLDPLDPGQIILRKAYRSREAFPFRLLFADGVTERRWFAMVMSIGDVFDAANNVMRLQADLHPVANPHR</sequence>
<protein>
    <recommendedName>
        <fullName evidence="3">Sarcosine oxidase subunit gamma</fullName>
    </recommendedName>
</protein>
<evidence type="ECO:0000313" key="1">
    <source>
        <dbReference type="EMBL" id="MFC0198882.1"/>
    </source>
</evidence>
<proteinExistence type="predicted"/>
<name>A0ABV6CDS6_9RHOB</name>
<evidence type="ECO:0008006" key="3">
    <source>
        <dbReference type="Google" id="ProtNLM"/>
    </source>
</evidence>
<comment type="caution">
    <text evidence="1">The sequence shown here is derived from an EMBL/GenBank/DDBJ whole genome shotgun (WGS) entry which is preliminary data.</text>
</comment>
<keyword evidence="2" id="KW-1185">Reference proteome</keyword>
<evidence type="ECO:0000313" key="2">
    <source>
        <dbReference type="Proteomes" id="UP001589795"/>
    </source>
</evidence>
<reference evidence="1 2" key="1">
    <citation type="submission" date="2024-09" db="EMBL/GenBank/DDBJ databases">
        <authorList>
            <person name="Sun Q."/>
            <person name="Mori K."/>
        </authorList>
    </citation>
    <scope>NUCLEOTIDE SEQUENCE [LARGE SCALE GENOMIC DNA]</scope>
    <source>
        <strain evidence="1 2">CCM 7904</strain>
    </source>
</reference>
<accession>A0ABV6CDS6</accession>